<gene>
    <name evidence="11" type="ORF">R3W88_008418</name>
</gene>
<keyword evidence="7" id="KW-0539">Nucleus</keyword>
<evidence type="ECO:0000256" key="7">
    <source>
        <dbReference type="ARBA" id="ARBA00023242"/>
    </source>
</evidence>
<comment type="caution">
    <text evidence="11">The sequence shown here is derived from an EMBL/GenBank/DDBJ whole genome shotgun (WGS) entry which is preliminary data.</text>
</comment>
<dbReference type="Pfam" id="PF00847">
    <property type="entry name" value="AP2"/>
    <property type="match status" value="1"/>
</dbReference>
<evidence type="ECO:0000259" key="10">
    <source>
        <dbReference type="PROSITE" id="PS51032"/>
    </source>
</evidence>
<keyword evidence="3" id="KW-0805">Transcription regulation</keyword>
<dbReference type="InterPro" id="IPR036955">
    <property type="entry name" value="AP2/ERF_dom_sf"/>
</dbReference>
<dbReference type="AlphaFoldDB" id="A0AAV9MBM9"/>
<feature type="compositionally biased region" description="Low complexity" evidence="9">
    <location>
        <begin position="27"/>
        <end position="45"/>
    </location>
</feature>
<comment type="subcellular location">
    <subcellularLocation>
        <location evidence="1">Nucleus</location>
    </subcellularLocation>
</comment>
<keyword evidence="6" id="KW-0804">Transcription</keyword>
<dbReference type="GO" id="GO:0000976">
    <property type="term" value="F:transcription cis-regulatory region binding"/>
    <property type="evidence" value="ECO:0007669"/>
    <property type="project" value="TreeGrafter"/>
</dbReference>
<accession>A0AAV9MBM9</accession>
<proteinExistence type="inferred from homology"/>
<evidence type="ECO:0000313" key="12">
    <source>
        <dbReference type="Proteomes" id="UP001311915"/>
    </source>
</evidence>
<comment type="similarity">
    <text evidence="8">Belongs to the AP2/ERF transcription factor family. ERF subfamily.</text>
</comment>
<dbReference type="EMBL" id="JAWPEI010000002">
    <property type="protein sequence ID" value="KAK4734157.1"/>
    <property type="molecule type" value="Genomic_DNA"/>
</dbReference>
<organism evidence="11 12">
    <name type="scientific">Solanum pinnatisectum</name>
    <name type="common">tansyleaf nightshade</name>
    <dbReference type="NCBI Taxonomy" id="50273"/>
    <lineage>
        <taxon>Eukaryota</taxon>
        <taxon>Viridiplantae</taxon>
        <taxon>Streptophyta</taxon>
        <taxon>Embryophyta</taxon>
        <taxon>Tracheophyta</taxon>
        <taxon>Spermatophyta</taxon>
        <taxon>Magnoliopsida</taxon>
        <taxon>eudicotyledons</taxon>
        <taxon>Gunneridae</taxon>
        <taxon>Pentapetalae</taxon>
        <taxon>asterids</taxon>
        <taxon>lamiids</taxon>
        <taxon>Solanales</taxon>
        <taxon>Solanaceae</taxon>
        <taxon>Solanoideae</taxon>
        <taxon>Solaneae</taxon>
        <taxon>Solanum</taxon>
    </lineage>
</organism>
<protein>
    <recommendedName>
        <fullName evidence="10">AP2/ERF domain-containing protein</fullName>
    </recommendedName>
</protein>
<sequence>MNSTSAGSNNPHPTQDLDRTNQEDKTTTASITTQSSSEENSSSSNKKGKGKGGPDNNKFRYRGVRQRSWGKWVAEIREPRKRTRRWLGTFATAEDAARAYDRAAIILYGSKAQLNLQPSGANTSSASSNSSKRGSTSSSTTQTLRPLLPRPPSGFDLSFSSSSTLLPPNILTAANSYVPYGFYPAVQYADDISQNPHHSIQKQTFDDNGYLDGETTKASGMIWSESNPNPNPREEDHIQQYQQLQHQHNCLYDSNVNTLLDAAPVVSDPVAAVASPVFWPPITDDNYNYHPADIWDYGNDPFLFDF</sequence>
<evidence type="ECO:0000256" key="9">
    <source>
        <dbReference type="SAM" id="MobiDB-lite"/>
    </source>
</evidence>
<evidence type="ECO:0000256" key="5">
    <source>
        <dbReference type="ARBA" id="ARBA00023159"/>
    </source>
</evidence>
<keyword evidence="2" id="KW-0611">Plant defense</keyword>
<evidence type="ECO:0000256" key="1">
    <source>
        <dbReference type="ARBA" id="ARBA00004123"/>
    </source>
</evidence>
<evidence type="ECO:0000256" key="4">
    <source>
        <dbReference type="ARBA" id="ARBA00023125"/>
    </source>
</evidence>
<evidence type="ECO:0000313" key="11">
    <source>
        <dbReference type="EMBL" id="KAK4734157.1"/>
    </source>
</evidence>
<keyword evidence="12" id="KW-1185">Reference proteome</keyword>
<dbReference type="PANTHER" id="PTHR31241">
    <property type="entry name" value="DEHYDRATION-RESPONSIVE ELEMENT-BINDING PROTEIN 2C"/>
    <property type="match status" value="1"/>
</dbReference>
<feature type="region of interest" description="Disordered" evidence="9">
    <location>
        <begin position="1"/>
        <end position="63"/>
    </location>
</feature>
<dbReference type="SUPFAM" id="SSF54171">
    <property type="entry name" value="DNA-binding domain"/>
    <property type="match status" value="1"/>
</dbReference>
<feature type="region of interest" description="Disordered" evidence="9">
    <location>
        <begin position="117"/>
        <end position="152"/>
    </location>
</feature>
<dbReference type="InterPro" id="IPR001471">
    <property type="entry name" value="AP2/ERF_dom"/>
</dbReference>
<reference evidence="11 12" key="1">
    <citation type="submission" date="2023-10" db="EMBL/GenBank/DDBJ databases">
        <title>Genome-Wide Identification Analysis in wild type Solanum Pinnatisectum Reveals Some Genes Defensing Phytophthora Infestans.</title>
        <authorList>
            <person name="Sun C."/>
        </authorList>
    </citation>
    <scope>NUCLEOTIDE SEQUENCE [LARGE SCALE GENOMIC DNA]</scope>
    <source>
        <strain evidence="11">LQN</strain>
        <tissue evidence="11">Leaf</tissue>
    </source>
</reference>
<keyword evidence="5" id="KW-0010">Activator</keyword>
<evidence type="ECO:0000256" key="3">
    <source>
        <dbReference type="ARBA" id="ARBA00023015"/>
    </source>
</evidence>
<feature type="compositionally biased region" description="Polar residues" evidence="9">
    <location>
        <begin position="1"/>
        <end position="13"/>
    </location>
</feature>
<keyword evidence="4" id="KW-0238">DNA-binding</keyword>
<dbReference type="GO" id="GO:0003700">
    <property type="term" value="F:DNA-binding transcription factor activity"/>
    <property type="evidence" value="ECO:0007669"/>
    <property type="project" value="InterPro"/>
</dbReference>
<dbReference type="GO" id="GO:0006952">
    <property type="term" value="P:defense response"/>
    <property type="evidence" value="ECO:0007669"/>
    <property type="project" value="UniProtKB-KW"/>
</dbReference>
<dbReference type="PROSITE" id="PS51032">
    <property type="entry name" value="AP2_ERF"/>
    <property type="match status" value="1"/>
</dbReference>
<name>A0AAV9MBM9_9SOLN</name>
<evidence type="ECO:0000256" key="6">
    <source>
        <dbReference type="ARBA" id="ARBA00023163"/>
    </source>
</evidence>
<dbReference type="PRINTS" id="PR00367">
    <property type="entry name" value="ETHRSPELEMNT"/>
</dbReference>
<dbReference type="GO" id="GO:0045893">
    <property type="term" value="P:positive regulation of DNA-templated transcription"/>
    <property type="evidence" value="ECO:0007669"/>
    <property type="project" value="TreeGrafter"/>
</dbReference>
<dbReference type="GO" id="GO:0005634">
    <property type="term" value="C:nucleus"/>
    <property type="evidence" value="ECO:0007669"/>
    <property type="project" value="UniProtKB-SubCell"/>
</dbReference>
<dbReference type="Proteomes" id="UP001311915">
    <property type="component" value="Unassembled WGS sequence"/>
</dbReference>
<evidence type="ECO:0000256" key="2">
    <source>
        <dbReference type="ARBA" id="ARBA00022821"/>
    </source>
</evidence>
<feature type="domain" description="AP2/ERF" evidence="10">
    <location>
        <begin position="60"/>
        <end position="117"/>
    </location>
</feature>
<dbReference type="InterPro" id="IPR016177">
    <property type="entry name" value="DNA-bd_dom_sf"/>
</dbReference>
<feature type="compositionally biased region" description="Basic and acidic residues" evidence="9">
    <location>
        <begin position="15"/>
        <end position="26"/>
    </location>
</feature>
<dbReference type="CDD" id="cd00018">
    <property type="entry name" value="AP2"/>
    <property type="match status" value="1"/>
</dbReference>
<dbReference type="PANTHER" id="PTHR31241:SF24">
    <property type="entry name" value="ETHYLENE-RESPONSIVE TRANSCRIPTION FACTOR ABI4"/>
    <property type="match status" value="1"/>
</dbReference>
<dbReference type="SMART" id="SM00380">
    <property type="entry name" value="AP2"/>
    <property type="match status" value="1"/>
</dbReference>
<evidence type="ECO:0000256" key="8">
    <source>
        <dbReference type="ARBA" id="ARBA00024343"/>
    </source>
</evidence>
<dbReference type="Gene3D" id="3.30.730.10">
    <property type="entry name" value="AP2/ERF domain"/>
    <property type="match status" value="1"/>
</dbReference>
<dbReference type="FunFam" id="3.30.730.10:FF:000001">
    <property type="entry name" value="Ethylene-responsive transcription factor 2"/>
    <property type="match status" value="1"/>
</dbReference>